<name>A0A2N9K9M1_9LACO</name>
<dbReference type="AlphaFoldDB" id="A0A2N9K9M1"/>
<keyword evidence="5 7" id="KW-1133">Transmembrane helix</keyword>
<accession>A0A2N9K9M1</accession>
<gene>
    <name evidence="10" type="primary">yqjA</name>
    <name evidence="9" type="ORF">LES8486_00925</name>
    <name evidence="10" type="ORF">LES9216_01072</name>
</gene>
<reference evidence="10 11" key="1">
    <citation type="submission" date="2018-02" db="EMBL/GenBank/DDBJ databases">
        <authorList>
            <person name="Cohen D.B."/>
            <person name="Kent A.D."/>
        </authorList>
    </citation>
    <scope>NUCLEOTIDE SEQUENCE [LARGE SCALE GENOMIC DNA]</scope>
    <source>
        <strain evidence="10 11">CECT 9216</strain>
    </source>
</reference>
<protein>
    <submittedName>
        <fullName evidence="10">Inner membrane protein YqjA</fullName>
    </submittedName>
</protein>
<dbReference type="Proteomes" id="UP000237923">
    <property type="component" value="Unassembled WGS sequence"/>
</dbReference>
<dbReference type="EMBL" id="OKQU01000001">
    <property type="protein sequence ID" value="SPE07209.1"/>
    <property type="molecule type" value="Genomic_DNA"/>
</dbReference>
<evidence type="ECO:0000259" key="8">
    <source>
        <dbReference type="Pfam" id="PF09335"/>
    </source>
</evidence>
<evidence type="ECO:0000313" key="10">
    <source>
        <dbReference type="EMBL" id="SPE07209.1"/>
    </source>
</evidence>
<organism evidence="10 11">
    <name type="scientific">Leuconostoc suionicum</name>
    <dbReference type="NCBI Taxonomy" id="1511761"/>
    <lineage>
        <taxon>Bacteria</taxon>
        <taxon>Bacillati</taxon>
        <taxon>Bacillota</taxon>
        <taxon>Bacilli</taxon>
        <taxon>Lactobacillales</taxon>
        <taxon>Lactobacillaceae</taxon>
        <taxon>Leuconostoc</taxon>
    </lineage>
</organism>
<sequence length="219" mass="24628">MFINTLATIPGWITHLIGSDTEFSISTFIVMFLLIFVETAGILTGFIPGDAILITVGGLAGTHHNIFELGLVILVFAFASFLGDGVNYWFGAYITKQFGKIPIIKKHVHGELVEQIAGNFHPKRWLLFIVLGRFLPFIRVAVPLLAHRLGLAFLNYLRMSAFASFLWSLVMVSIGYFIGHLEIPRQISISLIIIMAVIFIVILRSPKCRQRIIQLFIRK</sequence>
<dbReference type="EMBL" id="OKQR01000001">
    <property type="protein sequence ID" value="SPD91930.1"/>
    <property type="molecule type" value="Genomic_DNA"/>
</dbReference>
<keyword evidence="3 7" id="KW-1003">Cell membrane</keyword>
<feature type="transmembrane region" description="Helical" evidence="7">
    <location>
        <begin position="185"/>
        <end position="203"/>
    </location>
</feature>
<keyword evidence="12" id="KW-1185">Reference proteome</keyword>
<evidence type="ECO:0000256" key="4">
    <source>
        <dbReference type="ARBA" id="ARBA00022692"/>
    </source>
</evidence>
<feature type="transmembrane region" description="Helical" evidence="7">
    <location>
        <begin position="28"/>
        <end position="54"/>
    </location>
</feature>
<comment type="subcellular location">
    <subcellularLocation>
        <location evidence="1 7">Cell membrane</location>
        <topology evidence="1 7">Multi-pass membrane protein</topology>
    </subcellularLocation>
</comment>
<dbReference type="KEGG" id="lsu:A6B45_02930"/>
<evidence type="ECO:0000313" key="12">
    <source>
        <dbReference type="Proteomes" id="UP000239237"/>
    </source>
</evidence>
<dbReference type="GeneID" id="99673729"/>
<dbReference type="PANTHER" id="PTHR30353:SF15">
    <property type="entry name" value="INNER MEMBRANE PROTEIN YABI"/>
    <property type="match status" value="1"/>
</dbReference>
<dbReference type="Proteomes" id="UP000239237">
    <property type="component" value="Unassembled WGS sequence"/>
</dbReference>
<keyword evidence="4 7" id="KW-0812">Transmembrane</keyword>
<feature type="transmembrane region" description="Helical" evidence="7">
    <location>
        <begin position="125"/>
        <end position="145"/>
    </location>
</feature>
<evidence type="ECO:0000256" key="3">
    <source>
        <dbReference type="ARBA" id="ARBA00022475"/>
    </source>
</evidence>
<evidence type="ECO:0000256" key="1">
    <source>
        <dbReference type="ARBA" id="ARBA00004651"/>
    </source>
</evidence>
<dbReference type="Pfam" id="PF09335">
    <property type="entry name" value="VTT_dom"/>
    <property type="match status" value="1"/>
</dbReference>
<dbReference type="RefSeq" id="WP_072613278.1">
    <property type="nucleotide sequence ID" value="NZ_AP017935.1"/>
</dbReference>
<proteinExistence type="inferred from homology"/>
<feature type="domain" description="VTT" evidence="8">
    <location>
        <begin position="47"/>
        <end position="176"/>
    </location>
</feature>
<feature type="transmembrane region" description="Helical" evidence="7">
    <location>
        <begin position="157"/>
        <end position="179"/>
    </location>
</feature>
<evidence type="ECO:0000256" key="6">
    <source>
        <dbReference type="ARBA" id="ARBA00023136"/>
    </source>
</evidence>
<evidence type="ECO:0000256" key="7">
    <source>
        <dbReference type="RuleBase" id="RU367016"/>
    </source>
</evidence>
<evidence type="ECO:0000256" key="5">
    <source>
        <dbReference type="ARBA" id="ARBA00022989"/>
    </source>
</evidence>
<feature type="transmembrane region" description="Helical" evidence="7">
    <location>
        <begin position="66"/>
        <end position="90"/>
    </location>
</feature>
<evidence type="ECO:0000313" key="11">
    <source>
        <dbReference type="Proteomes" id="UP000237923"/>
    </source>
</evidence>
<keyword evidence="6 7" id="KW-0472">Membrane</keyword>
<reference evidence="9 12" key="2">
    <citation type="submission" date="2018-02" db="EMBL/GenBank/DDBJ databases">
        <authorList>
            <person name="Rodrigo-Torres L."/>
            <person name="Arahal R. D."/>
            <person name="Lucena T."/>
        </authorList>
    </citation>
    <scope>NUCLEOTIDE SEQUENCE [LARGE SCALE GENOMIC DNA]</scope>
    <source>
        <strain evidence="9 12">CECT 8486</strain>
    </source>
</reference>
<dbReference type="InterPro" id="IPR032818">
    <property type="entry name" value="DedA-like"/>
</dbReference>
<evidence type="ECO:0000313" key="9">
    <source>
        <dbReference type="EMBL" id="SPD91930.1"/>
    </source>
</evidence>
<comment type="similarity">
    <text evidence="2 7">Belongs to the DedA family.</text>
</comment>
<evidence type="ECO:0000256" key="2">
    <source>
        <dbReference type="ARBA" id="ARBA00010792"/>
    </source>
</evidence>
<dbReference type="InterPro" id="IPR032816">
    <property type="entry name" value="VTT_dom"/>
</dbReference>
<dbReference type="PANTHER" id="PTHR30353">
    <property type="entry name" value="INNER MEMBRANE PROTEIN DEDA-RELATED"/>
    <property type="match status" value="1"/>
</dbReference>
<dbReference type="GO" id="GO:0005886">
    <property type="term" value="C:plasma membrane"/>
    <property type="evidence" value="ECO:0007669"/>
    <property type="project" value="UniProtKB-SubCell"/>
</dbReference>